<dbReference type="FunCoup" id="A0A286U6V2">
    <property type="interactions" value="418"/>
</dbReference>
<dbReference type="SUPFAM" id="SSF53448">
    <property type="entry name" value="Nucleotide-diphospho-sugar transferases"/>
    <property type="match status" value="1"/>
</dbReference>
<feature type="compositionally biased region" description="Basic and acidic residues" evidence="9">
    <location>
        <begin position="1583"/>
        <end position="1602"/>
    </location>
</feature>
<evidence type="ECO:0000256" key="8">
    <source>
        <dbReference type="ARBA" id="ARBA00023180"/>
    </source>
</evidence>
<dbReference type="PANTHER" id="PTHR11226">
    <property type="entry name" value="UDP-GLUCOSE GLYCOPROTEIN:GLUCOSYLTRANSFERASE"/>
    <property type="match status" value="1"/>
</dbReference>
<evidence type="ECO:0000256" key="9">
    <source>
        <dbReference type="SAM" id="MobiDB-lite"/>
    </source>
</evidence>
<evidence type="ECO:0000256" key="5">
    <source>
        <dbReference type="ARBA" id="ARBA00022679"/>
    </source>
</evidence>
<feature type="chain" id="PRO_5013776661" evidence="10">
    <location>
        <begin position="24"/>
        <end position="1627"/>
    </location>
</feature>
<dbReference type="GO" id="GO:0018279">
    <property type="term" value="P:protein N-linked glycosylation via asparagine"/>
    <property type="evidence" value="ECO:0007669"/>
    <property type="project" value="TreeGrafter"/>
</dbReference>
<dbReference type="STRING" id="2282107.A0A286U6V2"/>
<keyword evidence="8" id="KW-0325">Glycoprotein</keyword>
<dbReference type="OrthoDB" id="27683at2759"/>
<evidence type="ECO:0000259" key="14">
    <source>
        <dbReference type="Pfam" id="PF18403"/>
    </source>
</evidence>
<feature type="signal peptide" evidence="10">
    <location>
        <begin position="1"/>
        <end position="23"/>
    </location>
</feature>
<dbReference type="PANTHER" id="PTHR11226:SF0">
    <property type="entry name" value="UDP-GLUCOSE:GLYCOPROTEIN GLUCOSYLTRANSFERASE"/>
    <property type="match status" value="1"/>
</dbReference>
<dbReference type="InterPro" id="IPR040692">
    <property type="entry name" value="UGGT_TRXL_3"/>
</dbReference>
<feature type="region of interest" description="Disordered" evidence="9">
    <location>
        <begin position="580"/>
        <end position="606"/>
    </location>
</feature>
<evidence type="ECO:0000259" key="12">
    <source>
        <dbReference type="Pfam" id="PF18401"/>
    </source>
</evidence>
<dbReference type="Pfam" id="PF18402">
    <property type="entry name" value="Thioredoxin_14"/>
    <property type="match status" value="2"/>
</dbReference>
<feature type="domain" description="UGGT thioredoxin-like" evidence="12">
    <location>
        <begin position="304"/>
        <end position="433"/>
    </location>
</feature>
<dbReference type="Pfam" id="PF18400">
    <property type="entry name" value="Thioredoxin_12"/>
    <property type="match status" value="1"/>
</dbReference>
<dbReference type="Gene3D" id="3.90.550.10">
    <property type="entry name" value="Spore Coat Polysaccharide Biosynthesis Protein SpsA, Chain A"/>
    <property type="match status" value="1"/>
</dbReference>
<protein>
    <submittedName>
        <fullName evidence="16">Glycosyltransferase family 24</fullName>
    </submittedName>
</protein>
<dbReference type="InterPro" id="IPR040525">
    <property type="entry name" value="UGGT_TRXL_4"/>
</dbReference>
<dbReference type="InParanoid" id="A0A286U6V2"/>
<organism evidence="16 17">
    <name type="scientific">Pyrrhoderma noxium</name>
    <dbReference type="NCBI Taxonomy" id="2282107"/>
    <lineage>
        <taxon>Eukaryota</taxon>
        <taxon>Fungi</taxon>
        <taxon>Dikarya</taxon>
        <taxon>Basidiomycota</taxon>
        <taxon>Agaricomycotina</taxon>
        <taxon>Agaricomycetes</taxon>
        <taxon>Hymenochaetales</taxon>
        <taxon>Hymenochaetaceae</taxon>
        <taxon>Pyrrhoderma</taxon>
    </lineage>
</organism>
<dbReference type="UniPathway" id="UPA00378"/>
<feature type="domain" description="UGGT thioredoxin-like" evidence="13">
    <location>
        <begin position="498"/>
        <end position="699"/>
    </location>
</feature>
<dbReference type="GO" id="GO:0005788">
    <property type="term" value="C:endoplasmic reticulum lumen"/>
    <property type="evidence" value="ECO:0007669"/>
    <property type="project" value="UniProtKB-SubCell"/>
</dbReference>
<accession>A0A286U6V2</accession>
<comment type="subcellular location">
    <subcellularLocation>
        <location evidence="2">Endoplasmic reticulum lumen</location>
    </subcellularLocation>
</comment>
<feature type="domain" description="UDP-glucose:glycoprotein glucosyltransferase thioredoxin-like" evidence="14">
    <location>
        <begin position="724"/>
        <end position="958"/>
    </location>
</feature>
<gene>
    <name evidence="16" type="ORF">PNOK_0906200</name>
</gene>
<dbReference type="PROSITE" id="PS51257">
    <property type="entry name" value="PROKAR_LIPOPROTEIN"/>
    <property type="match status" value="1"/>
</dbReference>
<comment type="caution">
    <text evidence="16">The sequence shown here is derived from an EMBL/GenBank/DDBJ whole genome shotgun (WGS) entry which is preliminary data.</text>
</comment>
<evidence type="ECO:0000259" key="15">
    <source>
        <dbReference type="Pfam" id="PF18404"/>
    </source>
</evidence>
<proteinExistence type="inferred from homology"/>
<dbReference type="Pfam" id="PF18404">
    <property type="entry name" value="Glyco_transf_24"/>
    <property type="match status" value="1"/>
</dbReference>
<keyword evidence="5" id="KW-0808">Transferase</keyword>
<dbReference type="GO" id="GO:0051082">
    <property type="term" value="F:unfolded protein binding"/>
    <property type="evidence" value="ECO:0007669"/>
    <property type="project" value="TreeGrafter"/>
</dbReference>
<feature type="region of interest" description="Disordered" evidence="9">
    <location>
        <begin position="1573"/>
        <end position="1627"/>
    </location>
</feature>
<evidence type="ECO:0000256" key="2">
    <source>
        <dbReference type="ARBA" id="ARBA00004319"/>
    </source>
</evidence>
<evidence type="ECO:0000256" key="4">
    <source>
        <dbReference type="ARBA" id="ARBA00006351"/>
    </source>
</evidence>
<dbReference type="GO" id="GO:0003980">
    <property type="term" value="F:UDP-glucose:glycoprotein glucosyltransferase activity"/>
    <property type="evidence" value="ECO:0007669"/>
    <property type="project" value="InterPro"/>
</dbReference>
<dbReference type="Proteomes" id="UP000217199">
    <property type="component" value="Unassembled WGS sequence"/>
</dbReference>
<feature type="domain" description="UGGT thioredoxin-like" evidence="11">
    <location>
        <begin position="39"/>
        <end position="242"/>
    </location>
</feature>
<evidence type="ECO:0000313" key="16">
    <source>
        <dbReference type="EMBL" id="PAV15300.1"/>
    </source>
</evidence>
<name>A0A286U6V2_9AGAM</name>
<dbReference type="EMBL" id="NBII01000010">
    <property type="protein sequence ID" value="PAV15300.1"/>
    <property type="molecule type" value="Genomic_DNA"/>
</dbReference>
<dbReference type="InterPro" id="IPR040497">
    <property type="entry name" value="Glyco_transf_24"/>
</dbReference>
<evidence type="ECO:0000259" key="13">
    <source>
        <dbReference type="Pfam" id="PF18402"/>
    </source>
</evidence>
<evidence type="ECO:0000256" key="6">
    <source>
        <dbReference type="ARBA" id="ARBA00022729"/>
    </source>
</evidence>
<comment type="similarity">
    <text evidence="4">Belongs to the glycosyltransferase 8 family.</text>
</comment>
<dbReference type="Pfam" id="PF18403">
    <property type="entry name" value="Thioredoxin_15"/>
    <property type="match status" value="1"/>
</dbReference>
<comment type="pathway">
    <text evidence="3">Protein modification; protein glycosylation.</text>
</comment>
<keyword evidence="7" id="KW-0256">Endoplasmic reticulum</keyword>
<dbReference type="InterPro" id="IPR009448">
    <property type="entry name" value="UDP-g_GGtrans"/>
</dbReference>
<dbReference type="GO" id="GO:0036503">
    <property type="term" value="P:ERAD pathway"/>
    <property type="evidence" value="ECO:0007669"/>
    <property type="project" value="TreeGrafter"/>
</dbReference>
<evidence type="ECO:0000256" key="7">
    <source>
        <dbReference type="ARBA" id="ARBA00022824"/>
    </source>
</evidence>
<evidence type="ECO:0000256" key="1">
    <source>
        <dbReference type="ARBA" id="ARBA00001913"/>
    </source>
</evidence>
<dbReference type="Pfam" id="PF18401">
    <property type="entry name" value="Thioredoxin_13"/>
    <property type="match status" value="1"/>
</dbReference>
<comment type="cofactor">
    <cofactor evidence="1">
        <name>Ca(2+)</name>
        <dbReference type="ChEBI" id="CHEBI:29108"/>
    </cofactor>
</comment>
<evidence type="ECO:0000256" key="3">
    <source>
        <dbReference type="ARBA" id="ARBA00004922"/>
    </source>
</evidence>
<feature type="domain" description="Glucosyltransferase 24 catalytic" evidence="15">
    <location>
        <begin position="1284"/>
        <end position="1549"/>
    </location>
</feature>
<sequence length="1627" mass="183027">MRKSRRAKVVLCTCLSLVGCVTASPPVRVGLHTSWPKIPLLLEAIESISIEEPNAFFPLLNALVNSDTLPTLGKLSSEAIHQASLQTATELGYLQDPGAYASAELQISLHAAAPKVQAFYQFYKDQYSDSVPETNCGSWVDWYGERICDVDTLARVAGHETIDAEDPTSNNTYTRPKLLSFDHVTPDPSRIFQLPSRTAILYANPFSKNFQELHNYLYRLSSGRQPRIEYVFRHKPANSNSHQEKSYLSGYGIALDLKKMDYLVLDDRRAVNTENDGSSSQESLESDDDLILSLIEQYPLDDTDTSSPLSGEELKDLSLKATQLIVNSSDPLVVLKQLSQNFPKYASALSHHVVLNQSLVDEVQDNRLKVPGGINMMWLNGLSIQETDLTPLGLVRLLRKERSIARSLASIGLSPIQAVELLTNKYLAKSQSESAEALEGFFDASDRQEGGETIIWWNDITKDSRYARWNPSLTGLLRQVYPGQFHNIRQNLINVIIGLPLRFGVVPNVETEDGTKMAKLFYYMINTFGRAKTMNFLGHIGKIQASESFVDWTLIRNEYTKLKQGSDSTLSIAEFDSIFDGSIDESPSTEDEDSEEDKSQKDTEKTAVTLAERVERANAYIRRLDATQKSFPGGHAFVNGKHFDLDDSFLKLLQTEMNTQITIFQEKIYLGELGDANVDKIDTYFYDIPEAYSRRNRYVFPSSTINGLSGSARRDLRIVSLPEVFEKSDFTISPNSYIYPEGKEASTTIFVIADLDSESGVTIALEALKSLDAGLEARLSFIHNPVIETSRINDRRHHISPVISNLVSRGLLSNVPLNELKAILSLESSDYKDFMEALEQVAFSEDHGIKEILREAGSPTDGTKNSGAHEKYETASKLLLRDIGIAPGDLGLLINGRVIGPIEYGSFDDGDFATLVEYEKRKRTGPIIEALKNTSILLGDVSSYEYSEFISLASSVVSSVLLPDPSEQGLFNGNQRPRQTNYKQLADNYTSFSFGDPETSIYHFGILLDPLSETAQKWSSFLELVASVPYVYAQVYLNPGIYTEMPLKRFYRYSLPPRLSFNENGDETQAQIVFSDLPVEPIYTLGMDVPPSWLVRPKEAYYDLDNIQLTALSPEDKTSGLNAIFELDYIVIEGHARDVLTNAPPRGLQLELSSLDGSPIDDTQVVLNMGYIQFKAFPGVFQLDIREGRGRDIYLLESAGNEGWNSPTVSDAGTEITVTSFEGLTLYPRVRRRPGMERADVLDEFVIGDEEPEGILNDIASRIKSFFKSQEPEVKAIAPRQADINIFTVASGLLYERFASIMILSVLKNTDSSVKFWFIENFLSPSFLEFLPHFAEAYNFEYELVTYKWPSWLRAQKEKQRIIWAYKILFLDVLFPMDLKKVIFVDADQIVRADLQELVDLDLHGAPYGYTPMGDDNTDMEGFRFWKTGYWKDFLKGRPYHISALYVVDLARFRQVAAGDILRHHYQQLSQDPNSLANLDQDLPNNLQREVPIFSLHEDWLWCETWCSKERLHRAKTIDLCQNPLTKEPKLSRARQIPEWEEYDAEIARFARKLADEGKIRSHVSAADANALANAASGAGTPESHDKPVNREADTGEDKDIGRQSNAEFEGVNEAAGDEEQHRKDEL</sequence>
<dbReference type="InterPro" id="IPR029044">
    <property type="entry name" value="Nucleotide-diphossugar_trans"/>
</dbReference>
<evidence type="ECO:0000256" key="10">
    <source>
        <dbReference type="SAM" id="SignalP"/>
    </source>
</evidence>
<dbReference type="InterPro" id="IPR040693">
    <property type="entry name" value="UGGT_TRXL_1"/>
</dbReference>
<dbReference type="CDD" id="cd06432">
    <property type="entry name" value="GT8_HUGT1_C_like"/>
    <property type="match status" value="1"/>
</dbReference>
<keyword evidence="6 10" id="KW-0732">Signal</keyword>
<keyword evidence="17" id="KW-1185">Reference proteome</keyword>
<feature type="domain" description="UGGT thioredoxin-like" evidence="13">
    <location>
        <begin position="442"/>
        <end position="497"/>
    </location>
</feature>
<reference evidence="16 17" key="1">
    <citation type="journal article" date="2017" name="Mol. Ecol.">
        <title>Comparative and population genomic landscape of Phellinus noxius: A hypervariable fungus causing root rot in trees.</title>
        <authorList>
            <person name="Chung C.L."/>
            <person name="Lee T.J."/>
            <person name="Akiba M."/>
            <person name="Lee H.H."/>
            <person name="Kuo T.H."/>
            <person name="Liu D."/>
            <person name="Ke H.M."/>
            <person name="Yokoi T."/>
            <person name="Roa M.B."/>
            <person name="Lu M.J."/>
            <person name="Chang Y.Y."/>
            <person name="Ann P.J."/>
            <person name="Tsai J.N."/>
            <person name="Chen C.Y."/>
            <person name="Tzean S.S."/>
            <person name="Ota Y."/>
            <person name="Hattori T."/>
            <person name="Sahashi N."/>
            <person name="Liou R.F."/>
            <person name="Kikuchi T."/>
            <person name="Tsai I.J."/>
        </authorList>
    </citation>
    <scope>NUCLEOTIDE SEQUENCE [LARGE SCALE GENOMIC DNA]</scope>
    <source>
        <strain evidence="16 17">FFPRI411160</strain>
    </source>
</reference>
<dbReference type="InterPro" id="IPR040694">
    <property type="entry name" value="UGGT_TRXL_2"/>
</dbReference>
<evidence type="ECO:0000313" key="17">
    <source>
        <dbReference type="Proteomes" id="UP000217199"/>
    </source>
</evidence>
<evidence type="ECO:0000259" key="11">
    <source>
        <dbReference type="Pfam" id="PF18400"/>
    </source>
</evidence>
<dbReference type="Pfam" id="PF06427">
    <property type="entry name" value="UDP-g_GGTase"/>
    <property type="match status" value="1"/>
</dbReference>
<feature type="compositionally biased region" description="Acidic residues" evidence="9">
    <location>
        <begin position="587"/>
        <end position="596"/>
    </location>
</feature>